<evidence type="ECO:0000313" key="2">
    <source>
        <dbReference type="Proteomes" id="UP001303760"/>
    </source>
</evidence>
<accession>A0AAN7C7H4</accession>
<proteinExistence type="predicted"/>
<protein>
    <submittedName>
        <fullName evidence="1">Uncharacterized protein</fullName>
    </submittedName>
</protein>
<organism evidence="1 2">
    <name type="scientific">Achaetomium macrosporum</name>
    <dbReference type="NCBI Taxonomy" id="79813"/>
    <lineage>
        <taxon>Eukaryota</taxon>
        <taxon>Fungi</taxon>
        <taxon>Dikarya</taxon>
        <taxon>Ascomycota</taxon>
        <taxon>Pezizomycotina</taxon>
        <taxon>Sordariomycetes</taxon>
        <taxon>Sordariomycetidae</taxon>
        <taxon>Sordariales</taxon>
        <taxon>Chaetomiaceae</taxon>
        <taxon>Achaetomium</taxon>
    </lineage>
</organism>
<dbReference type="Proteomes" id="UP001303760">
    <property type="component" value="Unassembled WGS sequence"/>
</dbReference>
<evidence type="ECO:0000313" key="1">
    <source>
        <dbReference type="EMBL" id="KAK4236789.1"/>
    </source>
</evidence>
<dbReference type="AlphaFoldDB" id="A0AAN7C7H4"/>
<reference evidence="1" key="2">
    <citation type="submission" date="2023-05" db="EMBL/GenBank/DDBJ databases">
        <authorList>
            <consortium name="Lawrence Berkeley National Laboratory"/>
            <person name="Steindorff A."/>
            <person name="Hensen N."/>
            <person name="Bonometti L."/>
            <person name="Westerberg I."/>
            <person name="Brannstrom I.O."/>
            <person name="Guillou S."/>
            <person name="Cros-Aarteil S."/>
            <person name="Calhoun S."/>
            <person name="Haridas S."/>
            <person name="Kuo A."/>
            <person name="Mondo S."/>
            <person name="Pangilinan J."/>
            <person name="Riley R."/>
            <person name="Labutti K."/>
            <person name="Andreopoulos B."/>
            <person name="Lipzen A."/>
            <person name="Chen C."/>
            <person name="Yanf M."/>
            <person name="Daum C."/>
            <person name="Ng V."/>
            <person name="Clum A."/>
            <person name="Ohm R."/>
            <person name="Martin F."/>
            <person name="Silar P."/>
            <person name="Natvig D."/>
            <person name="Lalanne C."/>
            <person name="Gautier V."/>
            <person name="Ament-Velasquez S.L."/>
            <person name="Kruys A."/>
            <person name="Hutchinson M.I."/>
            <person name="Powell A.J."/>
            <person name="Barry K."/>
            <person name="Miller A.N."/>
            <person name="Grigoriev I.V."/>
            <person name="Debuchy R."/>
            <person name="Gladieux P."/>
            <person name="Thoren M.H."/>
            <person name="Johannesson H."/>
        </authorList>
    </citation>
    <scope>NUCLEOTIDE SEQUENCE</scope>
    <source>
        <strain evidence="1">CBS 532.94</strain>
    </source>
</reference>
<gene>
    <name evidence="1" type="ORF">C8A03DRAFT_16575</name>
</gene>
<keyword evidence="2" id="KW-1185">Reference proteome</keyword>
<comment type="caution">
    <text evidence="1">The sequence shown here is derived from an EMBL/GenBank/DDBJ whole genome shotgun (WGS) entry which is preliminary data.</text>
</comment>
<dbReference type="EMBL" id="MU860171">
    <property type="protein sequence ID" value="KAK4236789.1"/>
    <property type="molecule type" value="Genomic_DNA"/>
</dbReference>
<reference evidence="1" key="1">
    <citation type="journal article" date="2023" name="Mol. Phylogenet. Evol.">
        <title>Genome-scale phylogeny and comparative genomics of the fungal order Sordariales.</title>
        <authorList>
            <person name="Hensen N."/>
            <person name="Bonometti L."/>
            <person name="Westerberg I."/>
            <person name="Brannstrom I.O."/>
            <person name="Guillou S."/>
            <person name="Cros-Aarteil S."/>
            <person name="Calhoun S."/>
            <person name="Haridas S."/>
            <person name="Kuo A."/>
            <person name="Mondo S."/>
            <person name="Pangilinan J."/>
            <person name="Riley R."/>
            <person name="LaButti K."/>
            <person name="Andreopoulos B."/>
            <person name="Lipzen A."/>
            <person name="Chen C."/>
            <person name="Yan M."/>
            <person name="Daum C."/>
            <person name="Ng V."/>
            <person name="Clum A."/>
            <person name="Steindorff A."/>
            <person name="Ohm R.A."/>
            <person name="Martin F."/>
            <person name="Silar P."/>
            <person name="Natvig D.O."/>
            <person name="Lalanne C."/>
            <person name="Gautier V."/>
            <person name="Ament-Velasquez S.L."/>
            <person name="Kruys A."/>
            <person name="Hutchinson M.I."/>
            <person name="Powell A.J."/>
            <person name="Barry K."/>
            <person name="Miller A.N."/>
            <person name="Grigoriev I.V."/>
            <person name="Debuchy R."/>
            <person name="Gladieux P."/>
            <person name="Hiltunen Thoren M."/>
            <person name="Johannesson H."/>
        </authorList>
    </citation>
    <scope>NUCLEOTIDE SEQUENCE</scope>
    <source>
        <strain evidence="1">CBS 532.94</strain>
    </source>
</reference>
<name>A0AAN7C7H4_9PEZI</name>
<sequence>MKQHRALVALAVSRAAATSDSPPLNITALSSRSGYSVLERWEPSSSNPIDFMSAVNYPVGSTMEAFWSRIKPRTYIGEAWASQVQLTVIVNGLVRITAPAPAAGEQSASVCGLAEAAIGRPETTVVYGMPGTVQSSILIAADLKSASTIAGHFTDFPSDEPTILVQMQFVDDRVPEHIVLHDGPCL</sequence>